<sequence length="35" mass="4062">MGALRIVIPHKNRHKVWSLIGSPFGYLEVERRTSI</sequence>
<name>A0A0A8ZWS2_ARUDO</name>
<dbReference type="AlphaFoldDB" id="A0A0A8ZWS2"/>
<protein>
    <submittedName>
        <fullName evidence="1">Uncharacterized protein</fullName>
    </submittedName>
</protein>
<proteinExistence type="predicted"/>
<dbReference type="EMBL" id="GBRH01254609">
    <property type="protein sequence ID" value="JAD43286.1"/>
    <property type="molecule type" value="Transcribed_RNA"/>
</dbReference>
<evidence type="ECO:0000313" key="1">
    <source>
        <dbReference type="EMBL" id="JAD43286.1"/>
    </source>
</evidence>
<accession>A0A0A8ZWS2</accession>
<reference evidence="1" key="2">
    <citation type="journal article" date="2015" name="Data Brief">
        <title>Shoot transcriptome of the giant reed, Arundo donax.</title>
        <authorList>
            <person name="Barrero R.A."/>
            <person name="Guerrero F.D."/>
            <person name="Moolhuijzen P."/>
            <person name="Goolsby J.A."/>
            <person name="Tidwell J."/>
            <person name="Bellgard S.E."/>
            <person name="Bellgard M.I."/>
        </authorList>
    </citation>
    <scope>NUCLEOTIDE SEQUENCE</scope>
    <source>
        <tissue evidence="1">Shoot tissue taken approximately 20 cm above the soil surface</tissue>
    </source>
</reference>
<reference evidence="1" key="1">
    <citation type="submission" date="2014-09" db="EMBL/GenBank/DDBJ databases">
        <authorList>
            <person name="Magalhaes I.L.F."/>
            <person name="Oliveira U."/>
            <person name="Santos F.R."/>
            <person name="Vidigal T.H.D.A."/>
            <person name="Brescovit A.D."/>
            <person name="Santos A.J."/>
        </authorList>
    </citation>
    <scope>NUCLEOTIDE SEQUENCE</scope>
    <source>
        <tissue evidence="1">Shoot tissue taken approximately 20 cm above the soil surface</tissue>
    </source>
</reference>
<organism evidence="1">
    <name type="scientific">Arundo donax</name>
    <name type="common">Giant reed</name>
    <name type="synonym">Donax arundinaceus</name>
    <dbReference type="NCBI Taxonomy" id="35708"/>
    <lineage>
        <taxon>Eukaryota</taxon>
        <taxon>Viridiplantae</taxon>
        <taxon>Streptophyta</taxon>
        <taxon>Embryophyta</taxon>
        <taxon>Tracheophyta</taxon>
        <taxon>Spermatophyta</taxon>
        <taxon>Magnoliopsida</taxon>
        <taxon>Liliopsida</taxon>
        <taxon>Poales</taxon>
        <taxon>Poaceae</taxon>
        <taxon>PACMAD clade</taxon>
        <taxon>Arundinoideae</taxon>
        <taxon>Arundineae</taxon>
        <taxon>Arundo</taxon>
    </lineage>
</organism>